<name>A0A328ABB8_9CAUL</name>
<evidence type="ECO:0000313" key="3">
    <source>
        <dbReference type="Proteomes" id="UP000249254"/>
    </source>
</evidence>
<dbReference type="EC" id="2.7.7.33" evidence="2"/>
<dbReference type="InterPro" id="IPR013446">
    <property type="entry name" value="G1P_cyt_trans-like"/>
</dbReference>
<protein>
    <submittedName>
        <fullName evidence="2">Glucose-1-phosphate cytidylyltransferase</fullName>
        <ecNumber evidence="2">2.7.7.33</ecNumber>
    </submittedName>
</protein>
<dbReference type="PANTHER" id="PTHR47183">
    <property type="entry name" value="GLUCOSE-1-PHOSPHATE CYTIDYLYLTRANSFERASE-RELATED"/>
    <property type="match status" value="1"/>
</dbReference>
<dbReference type="Proteomes" id="UP000249254">
    <property type="component" value="Unassembled WGS sequence"/>
</dbReference>
<sequence>MKTVILAGGLGTRISEESHLKPKPMIEVGGRPILWHIMKLYSHYGFNDFIVCLGYKGYVVKEYFANYVLHNADLTVDLAKGAIEYHATNHEPWRVTLVDTGEETMTGGRLKRIAGYLEPDEPFFLTYGDGVADLDLRRLADFHRKHGRQATVTAVAPPGRYGALEIADGQVQRFIEKPPGDNGLINGGFFVLDPKVIGRIDGDDTIWEQEPLTGLAADGQLMAFKHDGFWAAMDTLRDKNVLEGLWASGEAPWKR</sequence>
<proteinExistence type="predicted"/>
<dbReference type="PANTHER" id="PTHR47183:SF1">
    <property type="entry name" value="GLUCOSE-1-PHOSPHATE CYTIDYLYLTRANSFERASE"/>
    <property type="match status" value="1"/>
</dbReference>
<dbReference type="RefSeq" id="WP_111530493.1">
    <property type="nucleotide sequence ID" value="NZ_JBHRSG010000003.1"/>
</dbReference>
<keyword evidence="2" id="KW-0548">Nucleotidyltransferase</keyword>
<dbReference type="OrthoDB" id="9814110at2"/>
<dbReference type="InterPro" id="IPR046981">
    <property type="entry name" value="G1P_cyt_trans"/>
</dbReference>
<gene>
    <name evidence="2" type="primary">rfbF</name>
    <name evidence="2" type="ORF">DJ017_19155</name>
</gene>
<dbReference type="Gene3D" id="3.90.550.10">
    <property type="entry name" value="Spore Coat Polysaccharide Biosynthesis Protein SpsA, Chain A"/>
    <property type="match status" value="1"/>
</dbReference>
<keyword evidence="2" id="KW-0808">Transferase</keyword>
<dbReference type="SUPFAM" id="SSF53448">
    <property type="entry name" value="Nucleotide-diphospho-sugar transferases"/>
    <property type="match status" value="1"/>
</dbReference>
<dbReference type="CDD" id="cd02524">
    <property type="entry name" value="G1P_cytidylyltransferase"/>
    <property type="match status" value="1"/>
</dbReference>
<accession>A0A328ABB8</accession>
<evidence type="ECO:0000259" key="1">
    <source>
        <dbReference type="Pfam" id="PF00483"/>
    </source>
</evidence>
<organism evidence="2 3">
    <name type="scientific">Phenylobacterium soli</name>
    <dbReference type="NCBI Taxonomy" id="2170551"/>
    <lineage>
        <taxon>Bacteria</taxon>
        <taxon>Pseudomonadati</taxon>
        <taxon>Pseudomonadota</taxon>
        <taxon>Alphaproteobacteria</taxon>
        <taxon>Caulobacterales</taxon>
        <taxon>Caulobacteraceae</taxon>
        <taxon>Phenylobacterium</taxon>
    </lineage>
</organism>
<comment type="caution">
    <text evidence="2">The sequence shown here is derived from an EMBL/GenBank/DDBJ whole genome shotgun (WGS) entry which is preliminary data.</text>
</comment>
<dbReference type="EMBL" id="QFYQ01000002">
    <property type="protein sequence ID" value="RAK51931.1"/>
    <property type="molecule type" value="Genomic_DNA"/>
</dbReference>
<dbReference type="InterPro" id="IPR029044">
    <property type="entry name" value="Nucleotide-diphossugar_trans"/>
</dbReference>
<dbReference type="GO" id="GO:0009243">
    <property type="term" value="P:O antigen biosynthetic process"/>
    <property type="evidence" value="ECO:0007669"/>
    <property type="project" value="InterPro"/>
</dbReference>
<keyword evidence="3" id="KW-1185">Reference proteome</keyword>
<reference evidence="3" key="1">
    <citation type="submission" date="2018-05" db="EMBL/GenBank/DDBJ databases">
        <authorList>
            <person name="Li X."/>
        </authorList>
    </citation>
    <scope>NUCLEOTIDE SEQUENCE [LARGE SCALE GENOMIC DNA]</scope>
    <source>
        <strain evidence="3">LX32</strain>
    </source>
</reference>
<feature type="domain" description="Nucleotidyl transferase" evidence="1">
    <location>
        <begin position="2"/>
        <end position="200"/>
    </location>
</feature>
<dbReference type="NCBIfam" id="TIGR02623">
    <property type="entry name" value="G1P_cyt_trans"/>
    <property type="match status" value="1"/>
</dbReference>
<dbReference type="Pfam" id="PF00483">
    <property type="entry name" value="NTP_transferase"/>
    <property type="match status" value="1"/>
</dbReference>
<evidence type="ECO:0000313" key="2">
    <source>
        <dbReference type="EMBL" id="RAK51931.1"/>
    </source>
</evidence>
<dbReference type="InterPro" id="IPR005835">
    <property type="entry name" value="NTP_transferase_dom"/>
</dbReference>
<dbReference type="AlphaFoldDB" id="A0A328ABB8"/>
<dbReference type="GO" id="GO:0047343">
    <property type="term" value="F:glucose-1-phosphate cytidylyltransferase activity"/>
    <property type="evidence" value="ECO:0007669"/>
    <property type="project" value="UniProtKB-EC"/>
</dbReference>